<keyword evidence="11" id="KW-1185">Reference proteome</keyword>
<dbReference type="GO" id="GO:0050728">
    <property type="term" value="P:negative regulation of inflammatory response"/>
    <property type="evidence" value="ECO:0007669"/>
    <property type="project" value="TreeGrafter"/>
</dbReference>
<organism evidence="11 12">
    <name type="scientific">Octodon degus</name>
    <name type="common">Degu</name>
    <name type="synonym">Sciurus degus</name>
    <dbReference type="NCBI Taxonomy" id="10160"/>
    <lineage>
        <taxon>Eukaryota</taxon>
        <taxon>Metazoa</taxon>
        <taxon>Chordata</taxon>
        <taxon>Craniata</taxon>
        <taxon>Vertebrata</taxon>
        <taxon>Euteleostomi</taxon>
        <taxon>Mammalia</taxon>
        <taxon>Eutheria</taxon>
        <taxon>Euarchontoglires</taxon>
        <taxon>Glires</taxon>
        <taxon>Rodentia</taxon>
        <taxon>Hystricomorpha</taxon>
        <taxon>Octodontidae</taxon>
        <taxon>Octodon</taxon>
    </lineage>
</organism>
<dbReference type="GeneID" id="101592287"/>
<feature type="transmembrane region" description="Helical" evidence="9">
    <location>
        <begin position="220"/>
        <end position="246"/>
    </location>
</feature>
<evidence type="ECO:0000256" key="1">
    <source>
        <dbReference type="ARBA" id="ARBA00004141"/>
    </source>
</evidence>
<evidence type="ECO:0000256" key="8">
    <source>
        <dbReference type="RuleBase" id="RU000688"/>
    </source>
</evidence>
<proteinExistence type="inferred from homology"/>
<dbReference type="RefSeq" id="XP_004646292.1">
    <property type="nucleotide sequence ID" value="XM_004646235.1"/>
</dbReference>
<protein>
    <submittedName>
        <fullName evidence="12">12-(S)-hydroxy-5,8,10,14-eicosatetraenoic acid receptor</fullName>
    </submittedName>
</protein>
<keyword evidence="6 8" id="KW-0675">Receptor</keyword>
<evidence type="ECO:0000313" key="12">
    <source>
        <dbReference type="RefSeq" id="XP_004646292.1"/>
    </source>
</evidence>
<feature type="transmembrane region" description="Helical" evidence="9">
    <location>
        <begin position="49"/>
        <end position="69"/>
    </location>
</feature>
<evidence type="ECO:0000256" key="3">
    <source>
        <dbReference type="ARBA" id="ARBA00022989"/>
    </source>
</evidence>
<dbReference type="PROSITE" id="PS50262">
    <property type="entry name" value="G_PROTEIN_RECEP_F1_2"/>
    <property type="match status" value="1"/>
</dbReference>
<feature type="domain" description="G-protein coupled receptors family 1 profile" evidence="10">
    <location>
        <begin position="31"/>
        <end position="280"/>
    </location>
</feature>
<feature type="transmembrane region" description="Helical" evidence="9">
    <location>
        <begin position="179"/>
        <end position="199"/>
    </location>
</feature>
<dbReference type="InParanoid" id="A0A6P3FWG7"/>
<dbReference type="CTD" id="2853"/>
<name>A0A6P3FWG7_OCTDE</name>
<keyword evidence="5 9" id="KW-0472">Membrane</keyword>
<reference evidence="12" key="1">
    <citation type="submission" date="2025-08" db="UniProtKB">
        <authorList>
            <consortium name="RefSeq"/>
        </authorList>
    </citation>
    <scope>IDENTIFICATION</scope>
</reference>
<dbReference type="GO" id="GO:0045125">
    <property type="term" value="F:bioactive lipid receptor activity"/>
    <property type="evidence" value="ECO:0007669"/>
    <property type="project" value="TreeGrafter"/>
</dbReference>
<evidence type="ECO:0000256" key="6">
    <source>
        <dbReference type="ARBA" id="ARBA00023170"/>
    </source>
</evidence>
<gene>
    <name evidence="12" type="primary">Gpr31</name>
</gene>
<dbReference type="GO" id="GO:0016020">
    <property type="term" value="C:membrane"/>
    <property type="evidence" value="ECO:0007669"/>
    <property type="project" value="UniProtKB-SubCell"/>
</dbReference>
<dbReference type="Gene3D" id="1.20.1070.10">
    <property type="entry name" value="Rhodopsin 7-helix transmembrane proteins"/>
    <property type="match status" value="1"/>
</dbReference>
<keyword evidence="4 8" id="KW-0297">G-protein coupled receptor</keyword>
<dbReference type="InterPro" id="IPR000276">
    <property type="entry name" value="GPCR_Rhodpsn"/>
</dbReference>
<dbReference type="OrthoDB" id="8895966at2759"/>
<keyword evidence="3 9" id="KW-1133">Transmembrane helix</keyword>
<evidence type="ECO:0000256" key="7">
    <source>
        <dbReference type="ARBA" id="ARBA00023224"/>
    </source>
</evidence>
<keyword evidence="7 8" id="KW-0807">Transducer</keyword>
<evidence type="ECO:0000256" key="4">
    <source>
        <dbReference type="ARBA" id="ARBA00023040"/>
    </source>
</evidence>
<evidence type="ECO:0000256" key="5">
    <source>
        <dbReference type="ARBA" id="ARBA00023136"/>
    </source>
</evidence>
<dbReference type="InterPro" id="IPR017452">
    <property type="entry name" value="GPCR_Rhodpsn_7TM"/>
</dbReference>
<sequence>MVLPNCSTTSPMVDTAVGTLLALECGLGLPGNAIALWTFFRLKVWKPYAVYLFSLVVADLLLTTCLPFYATFYLTHRDWGLDLDTCQVLLFLLSFSRVVGVAFLAAVALDRYLRVVHPRLKVNLLPLQATWGISILVWLLLGALTFHSQFISTPAWNAAKCTSFYPVAKTSGITWQEGFFLLQLLLPFGLVVFCNSGILRTLQRRLREPARQPQLQRAKVLVAVVLLLFMLCFLPSALTSILVHILRGLGHCGVLRVVVHMANIAGSLTYLHSVLSPVLYCFSNRAFTHSYRKVLHSMRGRSRTTRAPSIDKDSCS</sequence>
<comment type="subcellular location">
    <subcellularLocation>
        <location evidence="1">Membrane</location>
        <topology evidence="1">Multi-pass membrane protein</topology>
    </subcellularLocation>
</comment>
<dbReference type="SUPFAM" id="SSF81321">
    <property type="entry name" value="Family A G protein-coupled receptor-like"/>
    <property type="match status" value="1"/>
</dbReference>
<feature type="transmembrane region" description="Helical" evidence="9">
    <location>
        <begin position="89"/>
        <end position="109"/>
    </location>
</feature>
<dbReference type="FunCoup" id="A0A6P3FWG7">
    <property type="interactions" value="462"/>
</dbReference>
<dbReference type="PRINTS" id="PR00237">
    <property type="entry name" value="GPCRRHODOPSN"/>
</dbReference>
<keyword evidence="2 8" id="KW-0812">Transmembrane</keyword>
<evidence type="ECO:0000256" key="2">
    <source>
        <dbReference type="ARBA" id="ARBA00022692"/>
    </source>
</evidence>
<evidence type="ECO:0000313" key="11">
    <source>
        <dbReference type="Proteomes" id="UP000515203"/>
    </source>
</evidence>
<dbReference type="PANTHER" id="PTHR46048:SF7">
    <property type="entry name" value="12-(S)-HYDROXY-5,8,10,14-EICOSATETRAENOIC ACID RECEPTOR"/>
    <property type="match status" value="1"/>
</dbReference>
<accession>A0A6P3FWG7</accession>
<dbReference type="AlphaFoldDB" id="A0A6P3FWG7"/>
<dbReference type="Pfam" id="PF00001">
    <property type="entry name" value="7tm_1"/>
    <property type="match status" value="1"/>
</dbReference>
<dbReference type="InterPro" id="IPR051893">
    <property type="entry name" value="HCARs"/>
</dbReference>
<dbReference type="PANTHER" id="PTHR46048">
    <property type="entry name" value="HYDROXYCARBOXYLIC ACID RECEPTOR 2"/>
    <property type="match status" value="1"/>
</dbReference>
<evidence type="ECO:0000259" key="10">
    <source>
        <dbReference type="PROSITE" id="PS50262"/>
    </source>
</evidence>
<comment type="similarity">
    <text evidence="8">Belongs to the G-protein coupled receptor 1 family.</text>
</comment>
<evidence type="ECO:0000256" key="9">
    <source>
        <dbReference type="SAM" id="Phobius"/>
    </source>
</evidence>
<dbReference type="PROSITE" id="PS00237">
    <property type="entry name" value="G_PROTEIN_RECEP_F1_1"/>
    <property type="match status" value="1"/>
</dbReference>
<feature type="transmembrane region" description="Helical" evidence="9">
    <location>
        <begin position="20"/>
        <end position="40"/>
    </location>
</feature>
<feature type="transmembrane region" description="Helical" evidence="9">
    <location>
        <begin position="129"/>
        <end position="147"/>
    </location>
</feature>
<feature type="transmembrane region" description="Helical" evidence="9">
    <location>
        <begin position="258"/>
        <end position="282"/>
    </location>
</feature>
<dbReference type="Proteomes" id="UP000515203">
    <property type="component" value="Unplaced"/>
</dbReference>